<dbReference type="InterPro" id="IPR045263">
    <property type="entry name" value="GLUT"/>
</dbReference>
<dbReference type="InterPro" id="IPR036259">
    <property type="entry name" value="MFS_trans_sf"/>
</dbReference>
<dbReference type="GO" id="GO:0016020">
    <property type="term" value="C:membrane"/>
    <property type="evidence" value="ECO:0007669"/>
    <property type="project" value="UniProtKB-SubCell"/>
</dbReference>
<evidence type="ECO:0000256" key="3">
    <source>
        <dbReference type="ARBA" id="ARBA00022989"/>
    </source>
</evidence>
<feature type="transmembrane region" description="Helical" evidence="5">
    <location>
        <begin position="110"/>
        <end position="135"/>
    </location>
</feature>
<keyword evidence="2 5" id="KW-0812">Transmembrane</keyword>
<dbReference type="Gene3D" id="1.20.1250.20">
    <property type="entry name" value="MFS general substrate transporter like domains"/>
    <property type="match status" value="2"/>
</dbReference>
<keyword evidence="3 5" id="KW-1133">Transmembrane helix</keyword>
<dbReference type="PANTHER" id="PTHR23503:SF49">
    <property type="entry name" value="MAJOR FACILITATOR SUPERFAMILY (MFS) PROFILE DOMAIN-CONTAINING PROTEIN"/>
    <property type="match status" value="1"/>
</dbReference>
<accession>A0A0B1T6J8</accession>
<feature type="domain" description="Major facilitator superfamily (MFS) profile" evidence="6">
    <location>
        <begin position="1"/>
        <end position="237"/>
    </location>
</feature>
<dbReference type="InterPro" id="IPR005828">
    <property type="entry name" value="MFS_sugar_transport-like"/>
</dbReference>
<evidence type="ECO:0000259" key="6">
    <source>
        <dbReference type="PROSITE" id="PS50850"/>
    </source>
</evidence>
<evidence type="ECO:0000256" key="1">
    <source>
        <dbReference type="ARBA" id="ARBA00004141"/>
    </source>
</evidence>
<feature type="transmembrane region" description="Helical" evidence="5">
    <location>
        <begin position="209"/>
        <end position="233"/>
    </location>
</feature>
<gene>
    <name evidence="7" type="ORF">OESDEN_08370</name>
</gene>
<name>A0A0B1T6J8_OESDE</name>
<dbReference type="OrthoDB" id="4540492at2759"/>
<feature type="transmembrane region" description="Helical" evidence="5">
    <location>
        <begin position="147"/>
        <end position="167"/>
    </location>
</feature>
<dbReference type="Pfam" id="PF00083">
    <property type="entry name" value="Sugar_tr"/>
    <property type="match status" value="2"/>
</dbReference>
<keyword evidence="4 5" id="KW-0472">Membrane</keyword>
<comment type="subcellular location">
    <subcellularLocation>
        <location evidence="1">Membrane</location>
        <topology evidence="1">Multi-pass membrane protein</topology>
    </subcellularLocation>
</comment>
<keyword evidence="8" id="KW-1185">Reference proteome</keyword>
<protein>
    <recommendedName>
        <fullName evidence="6">Major facilitator superfamily (MFS) profile domain-containing protein</fullName>
    </recommendedName>
</protein>
<evidence type="ECO:0000313" key="8">
    <source>
        <dbReference type="Proteomes" id="UP000053660"/>
    </source>
</evidence>
<feature type="transmembrane region" description="Helical" evidence="5">
    <location>
        <begin position="85"/>
        <end position="104"/>
    </location>
</feature>
<evidence type="ECO:0000313" key="7">
    <source>
        <dbReference type="EMBL" id="KHJ91756.1"/>
    </source>
</evidence>
<feature type="transmembrane region" description="Helical" evidence="5">
    <location>
        <begin position="20"/>
        <end position="43"/>
    </location>
</feature>
<feature type="transmembrane region" description="Helical" evidence="5">
    <location>
        <begin position="55"/>
        <end position="73"/>
    </location>
</feature>
<dbReference type="EMBL" id="KN551837">
    <property type="protein sequence ID" value="KHJ91756.1"/>
    <property type="molecule type" value="Genomic_DNA"/>
</dbReference>
<evidence type="ECO:0000256" key="4">
    <source>
        <dbReference type="ARBA" id="ARBA00023136"/>
    </source>
</evidence>
<feature type="transmembrane region" description="Helical" evidence="5">
    <location>
        <begin position="173"/>
        <end position="197"/>
    </location>
</feature>
<evidence type="ECO:0000256" key="5">
    <source>
        <dbReference type="SAM" id="Phobius"/>
    </source>
</evidence>
<dbReference type="SUPFAM" id="SSF103473">
    <property type="entry name" value="MFS general substrate transporter"/>
    <property type="match status" value="1"/>
</dbReference>
<organism evidence="7 8">
    <name type="scientific">Oesophagostomum dentatum</name>
    <name type="common">Nodular worm</name>
    <dbReference type="NCBI Taxonomy" id="61180"/>
    <lineage>
        <taxon>Eukaryota</taxon>
        <taxon>Metazoa</taxon>
        <taxon>Ecdysozoa</taxon>
        <taxon>Nematoda</taxon>
        <taxon>Chromadorea</taxon>
        <taxon>Rhabditida</taxon>
        <taxon>Rhabditina</taxon>
        <taxon>Rhabditomorpha</taxon>
        <taxon>Strongyloidea</taxon>
        <taxon>Strongylidae</taxon>
        <taxon>Oesophagostomum</taxon>
    </lineage>
</organism>
<dbReference type="GO" id="GO:0015149">
    <property type="term" value="F:hexose transmembrane transporter activity"/>
    <property type="evidence" value="ECO:0007669"/>
    <property type="project" value="TreeGrafter"/>
</dbReference>
<proteinExistence type="predicted"/>
<dbReference type="Proteomes" id="UP000053660">
    <property type="component" value="Unassembled WGS sequence"/>
</dbReference>
<reference evidence="7 8" key="1">
    <citation type="submission" date="2014-03" db="EMBL/GenBank/DDBJ databases">
        <title>Draft genome of the hookworm Oesophagostomum dentatum.</title>
        <authorList>
            <person name="Mitreva M."/>
        </authorList>
    </citation>
    <scope>NUCLEOTIDE SEQUENCE [LARGE SCALE GENOMIC DNA]</scope>
    <source>
        <strain evidence="7 8">OD-Hann</strain>
    </source>
</reference>
<dbReference type="AlphaFoldDB" id="A0A0B1T6J8"/>
<dbReference type="PROSITE" id="PS50850">
    <property type="entry name" value="MFS"/>
    <property type="match status" value="1"/>
</dbReference>
<dbReference type="InterPro" id="IPR020846">
    <property type="entry name" value="MFS_dom"/>
</dbReference>
<evidence type="ECO:0000256" key="2">
    <source>
        <dbReference type="ARBA" id="ARBA00022692"/>
    </source>
</evidence>
<sequence length="237" mass="25390">MMTAACGMQMIASLTPFPEILIIGRIITAVFSPLSDAALILYLQEISPSSLRGTMSSLFSTGYAVMCLFGMLLGHEDVLGHSLTVLLFVPIIPGVISTVILLLMPETPKFLMISSSIAQLSSSLLMVLLTFACVTSTSIVDKLPRRLMLLTAGSSCMLSLSAFVIAAEFGFRYIAVAAVFVFVFSYGVGVGPVAWFISPELVPLQYRSAMFCMCYAVHSMLVVLTNFATVPLIGVSS</sequence>
<dbReference type="PANTHER" id="PTHR23503">
    <property type="entry name" value="SOLUTE CARRIER FAMILY 2"/>
    <property type="match status" value="1"/>
</dbReference>